<feature type="compositionally biased region" description="Polar residues" evidence="1">
    <location>
        <begin position="489"/>
        <end position="508"/>
    </location>
</feature>
<feature type="region of interest" description="Disordered" evidence="1">
    <location>
        <begin position="368"/>
        <end position="519"/>
    </location>
</feature>
<dbReference type="VEuPathDB" id="FungiDB:HCDG_06297"/>
<feature type="region of interest" description="Disordered" evidence="1">
    <location>
        <begin position="64"/>
        <end position="84"/>
    </location>
</feature>
<dbReference type="OMA" id="WELTINN"/>
<organism evidence="2 3">
    <name type="scientific">Ajellomyces capsulatus (strain H143)</name>
    <name type="common">Darling's disease fungus</name>
    <name type="synonym">Histoplasma capsulatum</name>
    <dbReference type="NCBI Taxonomy" id="544712"/>
    <lineage>
        <taxon>Eukaryota</taxon>
        <taxon>Fungi</taxon>
        <taxon>Dikarya</taxon>
        <taxon>Ascomycota</taxon>
        <taxon>Pezizomycotina</taxon>
        <taxon>Eurotiomycetes</taxon>
        <taxon>Eurotiomycetidae</taxon>
        <taxon>Onygenales</taxon>
        <taxon>Ajellomycetaceae</taxon>
        <taxon>Histoplasma</taxon>
    </lineage>
</organism>
<evidence type="ECO:0000313" key="2">
    <source>
        <dbReference type="EMBL" id="EER39192.1"/>
    </source>
</evidence>
<proteinExistence type="predicted"/>
<name>C6HJB6_AJECH</name>
<dbReference type="STRING" id="544712.C6HJB6"/>
<protein>
    <submittedName>
        <fullName evidence="2">Uncharacterized protein</fullName>
    </submittedName>
</protein>
<accession>C6HJB6</accession>
<reference evidence="3" key="1">
    <citation type="submission" date="2009-05" db="EMBL/GenBank/DDBJ databases">
        <title>The genome sequence of Ajellomyces capsulatus strain H143.</title>
        <authorList>
            <person name="Champion M."/>
            <person name="Cuomo C.A."/>
            <person name="Ma L.-J."/>
            <person name="Henn M.R."/>
            <person name="Sil A."/>
            <person name="Goldman B."/>
            <person name="Young S.K."/>
            <person name="Kodira C.D."/>
            <person name="Zeng Q."/>
            <person name="Koehrsen M."/>
            <person name="Alvarado L."/>
            <person name="Berlin A.M."/>
            <person name="Borenstein D."/>
            <person name="Chen Z."/>
            <person name="Engels R."/>
            <person name="Freedman E."/>
            <person name="Gellesch M."/>
            <person name="Goldberg J."/>
            <person name="Griggs A."/>
            <person name="Gujja S."/>
            <person name="Heiman D.I."/>
            <person name="Hepburn T.A."/>
            <person name="Howarth C."/>
            <person name="Jen D."/>
            <person name="Larson L."/>
            <person name="Lewis B."/>
            <person name="Mehta T."/>
            <person name="Park D."/>
            <person name="Pearson M."/>
            <person name="Roberts A."/>
            <person name="Saif S."/>
            <person name="Shea T.D."/>
            <person name="Shenoy N."/>
            <person name="Sisk P."/>
            <person name="Stolte C."/>
            <person name="Sykes S."/>
            <person name="Walk T."/>
            <person name="White J."/>
            <person name="Yandava C."/>
            <person name="Klein B."/>
            <person name="McEwen J.G."/>
            <person name="Puccia R."/>
            <person name="Goldman G.H."/>
            <person name="Felipe M.S."/>
            <person name="Nino-Vega G."/>
            <person name="San-Blas G."/>
            <person name="Taylor J.W."/>
            <person name="Mendoza L."/>
            <person name="Galagan J.E."/>
            <person name="Nusbaum C."/>
            <person name="Birren B.W."/>
        </authorList>
    </citation>
    <scope>NUCLEOTIDE SEQUENCE [LARGE SCALE GENOMIC DNA]</scope>
    <source>
        <strain evidence="3">H143</strain>
    </source>
</reference>
<dbReference type="EMBL" id="GG692429">
    <property type="protein sequence ID" value="EER39192.1"/>
    <property type="molecule type" value="Genomic_DNA"/>
</dbReference>
<evidence type="ECO:0000313" key="3">
    <source>
        <dbReference type="Proteomes" id="UP000002624"/>
    </source>
</evidence>
<dbReference type="HOGENOM" id="CLU_492548_0_0_1"/>
<sequence>MAPLSLSVNPITREEIGNFSDTSLLSSLSSTPTLPPDSDLLIPGPSTVNQMDVVHDKLIIKQALNENGQKHKGKGKEPNKIRLPSMPMSHYTQVSVAKYITNNHSNAAYYKVFGVIHSSSEYQLAANAKVTEMIVNQNMNDLNREQQKIVQSARKKWKAAFNKAKQDHPEMLNAFKKMEVSPLWSVTDDHKTLHICALPFLQELCNARDENDKFLNIANMRIDSSPPQHLVENIDCIHDINNLLDTLNLQNGVYSEAGKIPLEALEEQWELTINNNESGNLFDLVKDFQLPAAFLSVPPSNLLYYEDQNEEHKYYQSHWTSLTPHVEALMQNPDYLFSRLEAIAAKYHNGDTAGYDDMRTKMLADTEDAGMPRDWCPAPWSGDTTMPDLPESPATADPPSRAVPPPATADPPLSSSTEAVPPPATADPPLSSSTRAVPPPATADPPLSSSTRAVPPPATADPSLPSFTRAVPPPASSGTEASGDMKGLSSMTSQPKKAQLTGHQTQPINHHKAEDHTTCPFPPVVLFNLSILATLRMENGWYARRFMAPPAVV</sequence>
<gene>
    <name evidence="2" type="ORF">HCDG_06297</name>
</gene>
<dbReference type="Proteomes" id="UP000002624">
    <property type="component" value="Unassembled WGS sequence"/>
</dbReference>
<dbReference type="AlphaFoldDB" id="C6HJB6"/>
<evidence type="ECO:0000256" key="1">
    <source>
        <dbReference type="SAM" id="MobiDB-lite"/>
    </source>
</evidence>